<feature type="domain" description="M23ase beta-sheet core" evidence="2">
    <location>
        <begin position="112"/>
        <end position="206"/>
    </location>
</feature>
<organism evidence="3">
    <name type="scientific">Neisseria leonii</name>
    <dbReference type="NCBI Taxonomy" id="2995413"/>
    <lineage>
        <taxon>Bacteria</taxon>
        <taxon>Pseudomonadati</taxon>
        <taxon>Pseudomonadota</taxon>
        <taxon>Betaproteobacteria</taxon>
        <taxon>Neisseriales</taxon>
        <taxon>Neisseriaceae</taxon>
        <taxon>Neisseria</taxon>
    </lineage>
</organism>
<evidence type="ECO:0000256" key="1">
    <source>
        <dbReference type="SAM" id="SignalP"/>
    </source>
</evidence>
<feature type="signal peptide" evidence="1">
    <location>
        <begin position="1"/>
        <end position="21"/>
    </location>
</feature>
<dbReference type="InterPro" id="IPR016047">
    <property type="entry name" value="M23ase_b-sheet_dom"/>
</dbReference>
<dbReference type="EMBL" id="JAPQFL010000001">
    <property type="protein sequence ID" value="MDD9327356.1"/>
    <property type="molecule type" value="Genomic_DNA"/>
</dbReference>
<proteinExistence type="predicted"/>
<dbReference type="CDD" id="cd12797">
    <property type="entry name" value="M23_peptidase"/>
    <property type="match status" value="1"/>
</dbReference>
<accession>A0A9X4ID53</accession>
<dbReference type="GO" id="GO:0004222">
    <property type="term" value="F:metalloendopeptidase activity"/>
    <property type="evidence" value="ECO:0007669"/>
    <property type="project" value="TreeGrafter"/>
</dbReference>
<dbReference type="AlphaFoldDB" id="A0A9X4ID53"/>
<feature type="chain" id="PRO_5042786903" evidence="1">
    <location>
        <begin position="22"/>
        <end position="210"/>
    </location>
</feature>
<dbReference type="Pfam" id="PF01551">
    <property type="entry name" value="Peptidase_M23"/>
    <property type="match status" value="1"/>
</dbReference>
<dbReference type="InterPro" id="IPR011055">
    <property type="entry name" value="Dup_hybrid_motif"/>
</dbReference>
<keyword evidence="5" id="KW-1185">Reference proteome</keyword>
<dbReference type="PANTHER" id="PTHR21666:SF270">
    <property type="entry name" value="MUREIN HYDROLASE ACTIVATOR ENVC"/>
    <property type="match status" value="1"/>
</dbReference>
<dbReference type="Proteomes" id="UP001149607">
    <property type="component" value="Chromosome"/>
</dbReference>
<evidence type="ECO:0000313" key="5">
    <source>
        <dbReference type="Proteomes" id="UP001149607"/>
    </source>
</evidence>
<keyword evidence="1" id="KW-0732">Signal</keyword>
<dbReference type="SUPFAM" id="SSF51261">
    <property type="entry name" value="Duplicated hybrid motif"/>
    <property type="match status" value="1"/>
</dbReference>
<evidence type="ECO:0000313" key="4">
    <source>
        <dbReference type="EMBL" id="WWY03741.1"/>
    </source>
</evidence>
<dbReference type="Gene3D" id="2.70.70.10">
    <property type="entry name" value="Glucose Permease (Domain IIA)"/>
    <property type="match status" value="1"/>
</dbReference>
<dbReference type="InterPro" id="IPR050570">
    <property type="entry name" value="Cell_wall_metabolism_enzyme"/>
</dbReference>
<keyword evidence="4" id="KW-0378">Hydrolase</keyword>
<reference evidence="3" key="1">
    <citation type="submission" date="2022-10" db="EMBL/GenBank/DDBJ databases">
        <authorList>
            <person name="Boutroux M."/>
        </authorList>
    </citation>
    <scope>NUCLEOTIDE SEQUENCE</scope>
    <source>
        <strain evidence="3">51.81</strain>
    </source>
</reference>
<evidence type="ECO:0000259" key="2">
    <source>
        <dbReference type="Pfam" id="PF01551"/>
    </source>
</evidence>
<dbReference type="RefSeq" id="WP_274584595.1">
    <property type="nucleotide sequence ID" value="NZ_CP145811.1"/>
</dbReference>
<reference evidence="4" key="2">
    <citation type="submission" date="2024-02" db="EMBL/GenBank/DDBJ databases">
        <title>Neisseria leonii sp. nov.</title>
        <authorList>
            <person name="Boutroux M."/>
            <person name="Favre-Rochex S."/>
            <person name="Gorgette O."/>
            <person name="Touak G."/>
            <person name="Muhle E."/>
            <person name="Chesneau O."/>
            <person name="Clermont D."/>
            <person name="Rahi P."/>
        </authorList>
    </citation>
    <scope>NUCLEOTIDE SEQUENCE</scope>
    <source>
        <strain evidence="4">51.81</strain>
    </source>
</reference>
<evidence type="ECO:0000313" key="3">
    <source>
        <dbReference type="EMBL" id="MDD9327356.1"/>
    </source>
</evidence>
<dbReference type="EC" id="3.4.-.-" evidence="4"/>
<gene>
    <name evidence="3" type="ORF">ORY91_000741</name>
    <name evidence="4" type="ORF">V9W64_03090</name>
</gene>
<protein>
    <submittedName>
        <fullName evidence="3">M23 family metallopeptidase</fullName>
        <ecNumber evidence="4">3.4.-.-</ecNumber>
    </submittedName>
</protein>
<dbReference type="PANTHER" id="PTHR21666">
    <property type="entry name" value="PEPTIDASE-RELATED"/>
    <property type="match status" value="1"/>
</dbReference>
<sequence>MHYRLTLTLTAALLLPVSAHAQFGQQDTLGDFIQNNQNVQVNLRSADGNDAASQRRYDNLEQLVQSLVLNNGSSASRPAAPAAQSGFIRPVAYETNSAFGRRLHPVSKKMKAHTGIDIAAPAGTPIHAAKDGIITFSGTQRGYGRTIVIKHDDQYSTLYAHASKLIAKQGQTVKQGEVIALVGSSGTATGSNLHFEVIENGRKINPENKI</sequence>
<name>A0A9X4ID53_9NEIS</name>
<dbReference type="EMBL" id="CP146598">
    <property type="protein sequence ID" value="WWY03741.1"/>
    <property type="molecule type" value="Genomic_DNA"/>
</dbReference>